<feature type="non-terminal residue" evidence="2">
    <location>
        <position position="51"/>
    </location>
</feature>
<proteinExistence type="predicted"/>
<keyword evidence="3" id="KW-1185">Reference proteome</keyword>
<sequence length="51" mass="5565">PRRGRADRLPAVARRHPAGGLHRAAGGLARRPQAGRRQGLRPAGGVLRRRR</sequence>
<gene>
    <name evidence="2" type="ORF">PCOR1329_LOCUS81949</name>
</gene>
<evidence type="ECO:0000256" key="1">
    <source>
        <dbReference type="SAM" id="MobiDB-lite"/>
    </source>
</evidence>
<evidence type="ECO:0000313" key="3">
    <source>
        <dbReference type="Proteomes" id="UP001189429"/>
    </source>
</evidence>
<dbReference type="Proteomes" id="UP001189429">
    <property type="component" value="Unassembled WGS sequence"/>
</dbReference>
<feature type="region of interest" description="Disordered" evidence="1">
    <location>
        <begin position="1"/>
        <end position="51"/>
    </location>
</feature>
<reference evidence="2" key="1">
    <citation type="submission" date="2023-10" db="EMBL/GenBank/DDBJ databases">
        <authorList>
            <person name="Chen Y."/>
            <person name="Shah S."/>
            <person name="Dougan E. K."/>
            <person name="Thang M."/>
            <person name="Chan C."/>
        </authorList>
    </citation>
    <scope>NUCLEOTIDE SEQUENCE [LARGE SCALE GENOMIC DNA]</scope>
</reference>
<feature type="compositionally biased region" description="Low complexity" evidence="1">
    <location>
        <begin position="18"/>
        <end position="32"/>
    </location>
</feature>
<accession>A0ABN9Y2J5</accession>
<name>A0ABN9Y2J5_9DINO</name>
<feature type="non-terminal residue" evidence="2">
    <location>
        <position position="1"/>
    </location>
</feature>
<comment type="caution">
    <text evidence="2">The sequence shown here is derived from an EMBL/GenBank/DDBJ whole genome shotgun (WGS) entry which is preliminary data.</text>
</comment>
<dbReference type="EMBL" id="CAUYUJ010021736">
    <property type="protein sequence ID" value="CAK0906706.1"/>
    <property type="molecule type" value="Genomic_DNA"/>
</dbReference>
<organism evidence="2 3">
    <name type="scientific">Prorocentrum cordatum</name>
    <dbReference type="NCBI Taxonomy" id="2364126"/>
    <lineage>
        <taxon>Eukaryota</taxon>
        <taxon>Sar</taxon>
        <taxon>Alveolata</taxon>
        <taxon>Dinophyceae</taxon>
        <taxon>Prorocentrales</taxon>
        <taxon>Prorocentraceae</taxon>
        <taxon>Prorocentrum</taxon>
    </lineage>
</organism>
<evidence type="ECO:0000313" key="2">
    <source>
        <dbReference type="EMBL" id="CAK0906706.1"/>
    </source>
</evidence>
<protein>
    <submittedName>
        <fullName evidence="2">Uncharacterized protein</fullName>
    </submittedName>
</protein>